<name>A0A068NTA2_FIMGI</name>
<dbReference type="HOGENOM" id="CLU_3343939_0_0_0"/>
<evidence type="ECO:0000313" key="1">
    <source>
        <dbReference type="EMBL" id="AIE86656.1"/>
    </source>
</evidence>
<proteinExistence type="predicted"/>
<dbReference type="KEGG" id="fgi:OP10G_3288"/>
<sequence>MAPTILLLATISISLMSAADRLRLAHSVISRDPDLFD</sequence>
<evidence type="ECO:0000313" key="2">
    <source>
        <dbReference type="Proteomes" id="UP000027982"/>
    </source>
</evidence>
<accession>A0A068NTA2</accession>
<dbReference type="AlphaFoldDB" id="A0A068NTA2"/>
<gene>
    <name evidence="1" type="ORF">OP10G_3288</name>
</gene>
<dbReference type="EMBL" id="CP007139">
    <property type="protein sequence ID" value="AIE86656.1"/>
    <property type="molecule type" value="Genomic_DNA"/>
</dbReference>
<keyword evidence="2" id="KW-1185">Reference proteome</keyword>
<protein>
    <submittedName>
        <fullName evidence="1">Uncharacterized protein</fullName>
    </submittedName>
</protein>
<reference evidence="1 2" key="1">
    <citation type="journal article" date="2014" name="PLoS ONE">
        <title>The first complete genome sequence of the class fimbriimonadia in the phylum armatimonadetes.</title>
        <authorList>
            <person name="Hu Z.Y."/>
            <person name="Wang Y.Z."/>
            <person name="Im W.T."/>
            <person name="Wang S.Y."/>
            <person name="Zhao G.P."/>
            <person name="Zheng H.J."/>
            <person name="Quan Z.X."/>
        </authorList>
    </citation>
    <scope>NUCLEOTIDE SEQUENCE [LARGE SCALE GENOMIC DNA]</scope>
    <source>
        <strain evidence="1">Gsoil 348</strain>
    </source>
</reference>
<dbReference type="Proteomes" id="UP000027982">
    <property type="component" value="Chromosome"/>
</dbReference>
<organism evidence="1 2">
    <name type="scientific">Fimbriimonas ginsengisoli Gsoil 348</name>
    <dbReference type="NCBI Taxonomy" id="661478"/>
    <lineage>
        <taxon>Bacteria</taxon>
        <taxon>Bacillati</taxon>
        <taxon>Armatimonadota</taxon>
        <taxon>Fimbriimonadia</taxon>
        <taxon>Fimbriimonadales</taxon>
        <taxon>Fimbriimonadaceae</taxon>
        <taxon>Fimbriimonas</taxon>
    </lineage>
</organism>